<proteinExistence type="predicted"/>
<evidence type="ECO:0000313" key="3">
    <source>
        <dbReference type="Proteomes" id="UP000077069"/>
    </source>
</evidence>
<keyword evidence="3" id="KW-1185">Reference proteome</keyword>
<sequence>MKRQRTDNPSDTQYDLAKKAPRRESEFPPQGQGRRRDVFLFLELSGELRNRIYEFCLSEEVVPLVPKRKFLHVGVPSQLHLGVLALAHMNRQVRKEFLPIYKRNMNVGVPFRDIQEFADTWLSGEAQLAGNIHILDYQWISRTSAEVHSLLRACSINPGLTVAPRSVRVVVDLYGHPSYRYELRGPWNLYNLVQGTRHADYTDNTWLNYFERAVTAITVSSGLEDAVIQVKKEYVEPWMTEHMMPFQYAQQWQAWQQRVQLPGSWDCLPMVDWSYCRSRVTTQADDGSAVEIRCTSQHGRRIRQLSYNLD</sequence>
<dbReference type="AlphaFoldDB" id="A0A177BYL3"/>
<feature type="region of interest" description="Disordered" evidence="1">
    <location>
        <begin position="1"/>
        <end position="32"/>
    </location>
</feature>
<evidence type="ECO:0008006" key="4">
    <source>
        <dbReference type="Google" id="ProtNLM"/>
    </source>
</evidence>
<reference evidence="2 3" key="1">
    <citation type="submission" date="2016-05" db="EMBL/GenBank/DDBJ databases">
        <title>Comparative analysis of secretome profiles of manganese(II)-oxidizing ascomycete fungi.</title>
        <authorList>
            <consortium name="DOE Joint Genome Institute"/>
            <person name="Zeiner C.A."/>
            <person name="Purvine S.O."/>
            <person name="Zink E.M."/>
            <person name="Wu S."/>
            <person name="Pasa-Tolic L."/>
            <person name="Chaput D.L."/>
            <person name="Haridas S."/>
            <person name="Grigoriev I.V."/>
            <person name="Santelli C.M."/>
            <person name="Hansel C.M."/>
        </authorList>
    </citation>
    <scope>NUCLEOTIDE SEQUENCE [LARGE SCALE GENOMIC DNA]</scope>
    <source>
        <strain evidence="2 3">AP3s5-JAC2a</strain>
    </source>
</reference>
<dbReference type="InParanoid" id="A0A177BYL3"/>
<protein>
    <recommendedName>
        <fullName evidence="4">F-box domain-containing protein</fullName>
    </recommendedName>
</protein>
<dbReference type="Proteomes" id="UP000077069">
    <property type="component" value="Unassembled WGS sequence"/>
</dbReference>
<dbReference type="RefSeq" id="XP_018030087.1">
    <property type="nucleotide sequence ID" value="XM_018182259.1"/>
</dbReference>
<feature type="compositionally biased region" description="Basic and acidic residues" evidence="1">
    <location>
        <begin position="16"/>
        <end position="26"/>
    </location>
</feature>
<dbReference type="EMBL" id="KV441561">
    <property type="protein sequence ID" value="OAF99721.1"/>
    <property type="molecule type" value="Genomic_DNA"/>
</dbReference>
<evidence type="ECO:0000313" key="2">
    <source>
        <dbReference type="EMBL" id="OAF99721.1"/>
    </source>
</evidence>
<dbReference type="GeneID" id="28765745"/>
<dbReference type="OrthoDB" id="4133832at2759"/>
<organism evidence="2 3">
    <name type="scientific">Paraphaeosphaeria sporulosa</name>
    <dbReference type="NCBI Taxonomy" id="1460663"/>
    <lineage>
        <taxon>Eukaryota</taxon>
        <taxon>Fungi</taxon>
        <taxon>Dikarya</taxon>
        <taxon>Ascomycota</taxon>
        <taxon>Pezizomycotina</taxon>
        <taxon>Dothideomycetes</taxon>
        <taxon>Pleosporomycetidae</taxon>
        <taxon>Pleosporales</taxon>
        <taxon>Massarineae</taxon>
        <taxon>Didymosphaeriaceae</taxon>
        <taxon>Paraphaeosphaeria</taxon>
    </lineage>
</organism>
<evidence type="ECO:0000256" key="1">
    <source>
        <dbReference type="SAM" id="MobiDB-lite"/>
    </source>
</evidence>
<gene>
    <name evidence="2" type="ORF">CC84DRAFT_1210024</name>
</gene>
<name>A0A177BYL3_9PLEO</name>
<accession>A0A177BYL3</accession>